<dbReference type="InterPro" id="IPR013087">
    <property type="entry name" value="Znf_C2H2_type"/>
</dbReference>
<dbReference type="KEGG" id="spaa:SPAPADRAFT_73433"/>
<keyword evidence="6" id="KW-0539">Nucleus</keyword>
<dbReference type="EMBL" id="GL996506">
    <property type="protein sequence ID" value="EGW30003.1"/>
    <property type="molecule type" value="Genomic_DNA"/>
</dbReference>
<evidence type="ECO:0000256" key="6">
    <source>
        <dbReference type="ARBA" id="ARBA00023242"/>
    </source>
</evidence>
<dbReference type="Pfam" id="PF04082">
    <property type="entry name" value="Fungal_trans"/>
    <property type="match status" value="1"/>
</dbReference>
<dbReference type="AlphaFoldDB" id="G3AVV8"/>
<feature type="domain" description="C2H2-type" evidence="8">
    <location>
        <begin position="28"/>
        <end position="50"/>
    </location>
</feature>
<accession>G3AVV8</accession>
<dbReference type="GeneID" id="18875485"/>
<dbReference type="RefSeq" id="XP_007377769.1">
    <property type="nucleotide sequence ID" value="XM_007377707.1"/>
</dbReference>
<dbReference type="GO" id="GO:0000981">
    <property type="term" value="F:DNA-binding transcription factor activity, RNA polymerase II-specific"/>
    <property type="evidence" value="ECO:0007669"/>
    <property type="project" value="InterPro"/>
</dbReference>
<dbReference type="InParanoid" id="G3AVV8"/>
<dbReference type="PANTHER" id="PTHR40626:SF11">
    <property type="entry name" value="ZINC FINGER PROTEIN YPR022C"/>
    <property type="match status" value="1"/>
</dbReference>
<dbReference type="InterPro" id="IPR051059">
    <property type="entry name" value="VerF-like"/>
</dbReference>
<proteinExistence type="predicted"/>
<dbReference type="FunCoup" id="G3AVV8">
    <property type="interactions" value="20"/>
</dbReference>
<dbReference type="GO" id="GO:0000978">
    <property type="term" value="F:RNA polymerase II cis-regulatory region sequence-specific DNA binding"/>
    <property type="evidence" value="ECO:0007669"/>
    <property type="project" value="InterPro"/>
</dbReference>
<evidence type="ECO:0000256" key="2">
    <source>
        <dbReference type="ARBA" id="ARBA00022723"/>
    </source>
</evidence>
<dbReference type="PROSITE" id="PS00028">
    <property type="entry name" value="ZINC_FINGER_C2H2_1"/>
    <property type="match status" value="1"/>
</dbReference>
<feature type="compositionally biased region" description="Low complexity" evidence="7">
    <location>
        <begin position="81"/>
        <end position="90"/>
    </location>
</feature>
<protein>
    <recommendedName>
        <fullName evidence="8">C2H2-type domain-containing protein</fullName>
    </recommendedName>
</protein>
<dbReference type="PANTHER" id="PTHR40626">
    <property type="entry name" value="MIP31509P"/>
    <property type="match status" value="1"/>
</dbReference>
<sequence length="728" mass="83415">MSQQPAKKRKRTYGTFVCDYDNCGRLPCTWPNCNQTFARNDIREKHYQRHISRSQKGSTVSDTTYSSSASPAITPAVDVSSSTMSTTSVPPVIPPPESSLTNSKTYPTDLFDWLFQDNATSKGKVGEFYNFNDLSNSTLLENAFAIIPNFPHAKNRTTIDPNIRQNLLGYLPELATNPDFRIPQIEQCLELYWTIYHPQYPILHKPSFSNWEAHPLLLLAMIMLGASLSSCSETVNALIDPHKLAEQIATPLRWLIFSNPECKPPAKVYIIQSLLLLESFEITSTSRFLHERSFLYHGTKIQLLRRSPLLGGDPLKKEVEGPPQAWKQWIEYESMKRACLMAFYLDTVNATVYGHTVILYAYQIQLSLPCEDFLWEYDSQHSKLVSPIYLQTPKFLDALKKVLHREPVQTTRFGRSLLLAGLLSIMFQMQQRDLQLSYLEWNSAKESWNDTMSFAMDMWRTELCPQGCCYTDTAVNIPEIGTLTQPSPMLKPDDSRCKFSLYHIAQIYMRITHYDYIVYAGAPSRMNVSVTDSEYEVVNKRIHAWANSLNGGITVIHAYLLLCEMLLSPLNDEIVFTYDPNADPFLHRRNIIISAVLVIFAYNFSKEGPEIDIFDKQAPSYYPEQEDGYAYLRRVKSELSKSSAGKFHSYPTSGIDAATFHNNINIYAEYLKEIPNKNNVVGLLKIFHSTYRNSKWEVGLEYGNLLRNCIERSLGRKSIKCEDMFIKH</sequence>
<evidence type="ECO:0000313" key="9">
    <source>
        <dbReference type="EMBL" id="EGW30003.1"/>
    </source>
</evidence>
<evidence type="ECO:0000259" key="8">
    <source>
        <dbReference type="PROSITE" id="PS00028"/>
    </source>
</evidence>
<keyword evidence="10" id="KW-1185">Reference proteome</keyword>
<dbReference type="InterPro" id="IPR007219">
    <property type="entry name" value="XnlR_reg_dom"/>
</dbReference>
<dbReference type="OrthoDB" id="1405595at2759"/>
<evidence type="ECO:0000256" key="4">
    <source>
        <dbReference type="ARBA" id="ARBA00022771"/>
    </source>
</evidence>
<evidence type="ECO:0000313" key="10">
    <source>
        <dbReference type="Proteomes" id="UP000000709"/>
    </source>
</evidence>
<dbReference type="GO" id="GO:0008270">
    <property type="term" value="F:zinc ion binding"/>
    <property type="evidence" value="ECO:0007669"/>
    <property type="project" value="UniProtKB-KW"/>
</dbReference>
<evidence type="ECO:0000256" key="7">
    <source>
        <dbReference type="SAM" id="MobiDB-lite"/>
    </source>
</evidence>
<reference evidence="9 10" key="1">
    <citation type="journal article" date="2011" name="Proc. Natl. Acad. Sci. U.S.A.">
        <title>Comparative genomics of xylose-fermenting fungi for enhanced biofuel production.</title>
        <authorList>
            <person name="Wohlbach D.J."/>
            <person name="Kuo A."/>
            <person name="Sato T.K."/>
            <person name="Potts K.M."/>
            <person name="Salamov A.A."/>
            <person name="LaButti K.M."/>
            <person name="Sun H."/>
            <person name="Clum A."/>
            <person name="Pangilinan J.L."/>
            <person name="Lindquist E.A."/>
            <person name="Lucas S."/>
            <person name="Lapidus A."/>
            <person name="Jin M."/>
            <person name="Gunawan C."/>
            <person name="Balan V."/>
            <person name="Dale B.E."/>
            <person name="Jeffries T.W."/>
            <person name="Zinkel R."/>
            <person name="Barry K.W."/>
            <person name="Grigoriev I.V."/>
            <person name="Gasch A.P."/>
        </authorList>
    </citation>
    <scope>NUCLEOTIDE SEQUENCE [LARGE SCALE GENOMIC DNA]</scope>
    <source>
        <strain evidence="10">NRRL Y-27907 / 11-Y1</strain>
    </source>
</reference>
<dbReference type="STRING" id="619300.G3AVV8"/>
<evidence type="ECO:0000256" key="5">
    <source>
        <dbReference type="ARBA" id="ARBA00022833"/>
    </source>
</evidence>
<keyword evidence="4" id="KW-0863">Zinc-finger</keyword>
<evidence type="ECO:0000256" key="1">
    <source>
        <dbReference type="ARBA" id="ARBA00004123"/>
    </source>
</evidence>
<organism evidence="10">
    <name type="scientific">Spathaspora passalidarum (strain NRRL Y-27907 / 11-Y1)</name>
    <dbReference type="NCBI Taxonomy" id="619300"/>
    <lineage>
        <taxon>Eukaryota</taxon>
        <taxon>Fungi</taxon>
        <taxon>Dikarya</taxon>
        <taxon>Ascomycota</taxon>
        <taxon>Saccharomycotina</taxon>
        <taxon>Pichiomycetes</taxon>
        <taxon>Debaryomycetaceae</taxon>
        <taxon>Spathaspora</taxon>
    </lineage>
</organism>
<comment type="subcellular location">
    <subcellularLocation>
        <location evidence="1">Nucleus</location>
    </subcellularLocation>
</comment>
<keyword evidence="2" id="KW-0479">Metal-binding</keyword>
<name>G3AVV8_SPAPN</name>
<dbReference type="HOGENOM" id="CLU_006466_2_0_1"/>
<dbReference type="CDD" id="cd12148">
    <property type="entry name" value="fungal_TF_MHR"/>
    <property type="match status" value="1"/>
</dbReference>
<dbReference type="eggNOG" id="KOG1721">
    <property type="taxonomic scope" value="Eukaryota"/>
</dbReference>
<keyword evidence="3" id="KW-0677">Repeat</keyword>
<dbReference type="OMA" id="ANFIIWH"/>
<gene>
    <name evidence="9" type="ORF">SPAPADRAFT_73433</name>
</gene>
<feature type="region of interest" description="Disordered" evidence="7">
    <location>
        <begin position="81"/>
        <end position="101"/>
    </location>
</feature>
<dbReference type="Proteomes" id="UP000000709">
    <property type="component" value="Unassembled WGS sequence"/>
</dbReference>
<dbReference type="GO" id="GO:0000785">
    <property type="term" value="C:chromatin"/>
    <property type="evidence" value="ECO:0007669"/>
    <property type="project" value="TreeGrafter"/>
</dbReference>
<keyword evidence="5" id="KW-0862">Zinc</keyword>
<dbReference type="GO" id="GO:0005634">
    <property type="term" value="C:nucleus"/>
    <property type="evidence" value="ECO:0007669"/>
    <property type="project" value="UniProtKB-SubCell"/>
</dbReference>
<dbReference type="GO" id="GO:0006351">
    <property type="term" value="P:DNA-templated transcription"/>
    <property type="evidence" value="ECO:0007669"/>
    <property type="project" value="InterPro"/>
</dbReference>
<evidence type="ECO:0000256" key="3">
    <source>
        <dbReference type="ARBA" id="ARBA00022737"/>
    </source>
</evidence>